<gene>
    <name evidence="1" type="ORF">PPTG_22909</name>
</gene>
<reference evidence="1 2" key="2">
    <citation type="submission" date="2013-11" db="EMBL/GenBank/DDBJ databases">
        <title>The Genome Sequence of Phytophthora parasitica INRA-310.</title>
        <authorList>
            <consortium name="The Broad Institute Genomics Platform"/>
            <person name="Russ C."/>
            <person name="Tyler B."/>
            <person name="Panabieres F."/>
            <person name="Shan W."/>
            <person name="Tripathy S."/>
            <person name="Grunwald N."/>
            <person name="Machado M."/>
            <person name="Johnson C.S."/>
            <person name="Arredondo F."/>
            <person name="Hong C."/>
            <person name="Coffey M."/>
            <person name="Young S.K."/>
            <person name="Zeng Q."/>
            <person name="Gargeya S."/>
            <person name="Fitzgerald M."/>
            <person name="Abouelleil A."/>
            <person name="Alvarado L."/>
            <person name="Chapman S.B."/>
            <person name="Gainer-Dewar J."/>
            <person name="Goldberg J."/>
            <person name="Griggs A."/>
            <person name="Gujja S."/>
            <person name="Hansen M."/>
            <person name="Howarth C."/>
            <person name="Imamovic A."/>
            <person name="Ireland A."/>
            <person name="Larimer J."/>
            <person name="McCowan C."/>
            <person name="Murphy C."/>
            <person name="Pearson M."/>
            <person name="Poon T.W."/>
            <person name="Priest M."/>
            <person name="Roberts A."/>
            <person name="Saif S."/>
            <person name="Shea T."/>
            <person name="Sykes S."/>
            <person name="Wortman J."/>
            <person name="Nusbaum C."/>
            <person name="Birren B."/>
        </authorList>
    </citation>
    <scope>NUCLEOTIDE SEQUENCE [LARGE SCALE GENOMIC DNA]</scope>
    <source>
        <strain evidence="1 2">INRA-310</strain>
    </source>
</reference>
<organism evidence="1 2">
    <name type="scientific">Phytophthora nicotianae (strain INRA-310)</name>
    <name type="common">Phytophthora parasitica</name>
    <dbReference type="NCBI Taxonomy" id="761204"/>
    <lineage>
        <taxon>Eukaryota</taxon>
        <taxon>Sar</taxon>
        <taxon>Stramenopiles</taxon>
        <taxon>Oomycota</taxon>
        <taxon>Peronosporomycetes</taxon>
        <taxon>Peronosporales</taxon>
        <taxon>Peronosporaceae</taxon>
        <taxon>Phytophthora</taxon>
    </lineage>
</organism>
<dbReference type="AlphaFoldDB" id="W2Q7Z9"/>
<name>W2Q7Z9_PHYN3</name>
<dbReference type="GeneID" id="20191508"/>
<proteinExistence type="predicted"/>
<evidence type="ECO:0000313" key="1">
    <source>
        <dbReference type="EMBL" id="ETN08991.1"/>
    </source>
</evidence>
<dbReference type="RefSeq" id="XP_008905552.1">
    <property type="nucleotide sequence ID" value="XM_008907304.1"/>
</dbReference>
<reference evidence="2" key="1">
    <citation type="submission" date="2011-12" db="EMBL/GenBank/DDBJ databases">
        <authorList>
            <consortium name="The Broad Institute Genome Sequencing Platform"/>
            <person name="Russ C."/>
            <person name="Tyler B."/>
            <person name="Panabieres F."/>
            <person name="Shan W."/>
            <person name="Tripathy S."/>
            <person name="Grunwald N."/>
            <person name="Machado M."/>
            <person name="Young S.K."/>
            <person name="Zeng Q."/>
            <person name="Gargeya S."/>
            <person name="Fitzgerald M."/>
            <person name="Haas B."/>
            <person name="Abouelleil A."/>
            <person name="Alvarado L."/>
            <person name="Arachchi H.M."/>
            <person name="Berlin A."/>
            <person name="Chapman S.B."/>
            <person name="Gearin G."/>
            <person name="Goldberg J."/>
            <person name="Griggs A."/>
            <person name="Gujja S."/>
            <person name="Hansen M."/>
            <person name="Heiman D."/>
            <person name="Howarth C."/>
            <person name="Larimer J."/>
            <person name="Lui A."/>
            <person name="MacDonald P.J.P."/>
            <person name="McCowen C."/>
            <person name="Montmayeur A."/>
            <person name="Murphy C."/>
            <person name="Neiman D."/>
            <person name="Pearson M."/>
            <person name="Priest M."/>
            <person name="Roberts A."/>
            <person name="Saif S."/>
            <person name="Shea T."/>
            <person name="Sisk P."/>
            <person name="Stolte C."/>
            <person name="Sykes S."/>
            <person name="Wortman J."/>
            <person name="Nusbaum C."/>
            <person name="Birren B."/>
        </authorList>
    </citation>
    <scope>NUCLEOTIDE SEQUENCE [LARGE SCALE GENOMIC DNA]</scope>
    <source>
        <strain evidence="2">INRA-310</strain>
    </source>
</reference>
<dbReference type="VEuPathDB" id="FungiDB:PPTG_22909"/>
<accession>W2Q7Z9</accession>
<protein>
    <submittedName>
        <fullName evidence="1">Uncharacterized protein</fullName>
    </submittedName>
</protein>
<dbReference type="Proteomes" id="UP000018817">
    <property type="component" value="Unassembled WGS sequence"/>
</dbReference>
<sequence>MLECVSFDKREMISLGRLSSTVAGRDTPSTLESILKQLVTINERLGRLEDAQAQRPATSSNASLVQIHHPAAVMPAVPPPATASALAGCLLNWYTNYIWQRVKGKQEQNKRAEAKAIMNIMVMLCHKTFSIPPDPTCSDTAFVAAYRSWKSSLWTLGEAMDNAVNNRIHSIDNKKPTRKAPSLHMRWKQLKTLHPDAVSGLGTQYLRMKTNGQIIDACTPITRLWDAKEMSY</sequence>
<dbReference type="EMBL" id="KI669586">
    <property type="protein sequence ID" value="ETN08991.1"/>
    <property type="molecule type" value="Genomic_DNA"/>
</dbReference>
<dbReference type="OrthoDB" id="125459at2759"/>
<evidence type="ECO:0000313" key="2">
    <source>
        <dbReference type="Proteomes" id="UP000018817"/>
    </source>
</evidence>
<dbReference type="OMA" id="KAIMNIM"/>